<evidence type="ECO:0000313" key="3">
    <source>
        <dbReference type="EMBL" id="GJU08252.1"/>
    </source>
</evidence>
<gene>
    <name evidence="3" type="ORF">Tco_1124682</name>
</gene>
<feature type="transmembrane region" description="Helical" evidence="2">
    <location>
        <begin position="365"/>
        <end position="383"/>
    </location>
</feature>
<evidence type="ECO:0000256" key="2">
    <source>
        <dbReference type="SAM" id="Phobius"/>
    </source>
</evidence>
<reference evidence="3" key="2">
    <citation type="submission" date="2022-01" db="EMBL/GenBank/DDBJ databases">
        <authorList>
            <person name="Yamashiro T."/>
            <person name="Shiraishi A."/>
            <person name="Satake H."/>
            <person name="Nakayama K."/>
        </authorList>
    </citation>
    <scope>NUCLEOTIDE SEQUENCE</scope>
</reference>
<proteinExistence type="predicted"/>
<evidence type="ECO:0000313" key="4">
    <source>
        <dbReference type="Proteomes" id="UP001151760"/>
    </source>
</evidence>
<protein>
    <submittedName>
        <fullName evidence="3">Uncharacterized protein</fullName>
    </submittedName>
</protein>
<comment type="caution">
    <text evidence="3">The sequence shown here is derived from an EMBL/GenBank/DDBJ whole genome shotgun (WGS) entry which is preliminary data.</text>
</comment>
<name>A0ABQ5J9L7_9ASTR</name>
<dbReference type="Proteomes" id="UP001151760">
    <property type="component" value="Unassembled WGS sequence"/>
</dbReference>
<dbReference type="EMBL" id="BQNB010021614">
    <property type="protein sequence ID" value="GJU08252.1"/>
    <property type="molecule type" value="Genomic_DNA"/>
</dbReference>
<reference evidence="3" key="1">
    <citation type="journal article" date="2022" name="Int. J. Mol. Sci.">
        <title>Draft Genome of Tanacetum Coccineum: Genomic Comparison of Closely Related Tanacetum-Family Plants.</title>
        <authorList>
            <person name="Yamashiro T."/>
            <person name="Shiraishi A."/>
            <person name="Nakayama K."/>
            <person name="Satake H."/>
        </authorList>
    </citation>
    <scope>NUCLEOTIDE SEQUENCE</scope>
</reference>
<keyword evidence="4" id="KW-1185">Reference proteome</keyword>
<keyword evidence="2" id="KW-1133">Transmembrane helix</keyword>
<keyword evidence="2" id="KW-0472">Membrane</keyword>
<feature type="compositionally biased region" description="Basic and acidic residues" evidence="1">
    <location>
        <begin position="217"/>
        <end position="227"/>
    </location>
</feature>
<evidence type="ECO:0000256" key="1">
    <source>
        <dbReference type="SAM" id="MobiDB-lite"/>
    </source>
</evidence>
<organism evidence="3 4">
    <name type="scientific">Tanacetum coccineum</name>
    <dbReference type="NCBI Taxonomy" id="301880"/>
    <lineage>
        <taxon>Eukaryota</taxon>
        <taxon>Viridiplantae</taxon>
        <taxon>Streptophyta</taxon>
        <taxon>Embryophyta</taxon>
        <taxon>Tracheophyta</taxon>
        <taxon>Spermatophyta</taxon>
        <taxon>Magnoliopsida</taxon>
        <taxon>eudicotyledons</taxon>
        <taxon>Gunneridae</taxon>
        <taxon>Pentapetalae</taxon>
        <taxon>asterids</taxon>
        <taxon>campanulids</taxon>
        <taxon>Asterales</taxon>
        <taxon>Asteraceae</taxon>
        <taxon>Asteroideae</taxon>
        <taxon>Anthemideae</taxon>
        <taxon>Anthemidinae</taxon>
        <taxon>Tanacetum</taxon>
    </lineage>
</organism>
<keyword evidence="2" id="KW-0812">Transmembrane</keyword>
<sequence>MDWEFVMIEGSRLKQMDAPHGLEPSSPAINSGALGVEVRLTVEIVGVPQTYSCELCGNDSHEENTIPLNEPCYNQNFGDYYYPQNSPSFQQQYLCCENYGGPHADFQCQPRNQNFYEPNLCYNSNSSDFDLPPQYSIDHQPQSIQEDLNQQRMNDVHNKWIILHNDMIESRNELLKTMQYVVEMLGQREQAANLSTHTPEPSRHFKSICYDDDDDEERRVEDTSNSDKECDLPFCDNYVTFSNPLFDANDDFTSSNKGVPKENVKIYSNPLFDFDDKYISSDVNPLFNERRIIDDIDVSTDIDDGYHDSEGDIIYLESLLFNDTILNLPPEVFLDHDPRSLNDEPNIDDLKIKKNVRFTFEDRHYLSLTFVIKIFLLFLTYLVNSLLLLSSGSEDTVFDPGISAFCFYS</sequence>
<accession>A0ABQ5J9L7</accession>
<feature type="region of interest" description="Disordered" evidence="1">
    <location>
        <begin position="192"/>
        <end position="227"/>
    </location>
</feature>